<name>A0A0J9WMW6_FUSO4</name>
<proteinExistence type="predicted"/>
<dbReference type="EMBL" id="DS231704">
    <property type="protein sequence ID" value="KNB06247.1"/>
    <property type="molecule type" value="Genomic_DNA"/>
</dbReference>
<gene>
    <name evidence="1" type="ORF">FOXG_07022</name>
</gene>
<evidence type="ECO:0000313" key="1">
    <source>
        <dbReference type="EMBL" id="KNB06247.1"/>
    </source>
</evidence>
<dbReference type="Proteomes" id="UP000009097">
    <property type="component" value="Unassembled WGS sequence"/>
</dbReference>
<sequence>MVKGIYHPPRTSETVQFFPHKTRSHIQTPDSNIITQTNSRGYTFFVMTNSPELLYHIFLTVIDYHVDPSGGKRSIYILGTNATLEAAKNSAFRVLATLGYKPEDFVEYAIHSSSTEEWDHGDGVLVYAKAPAGQVFLISIQATPNDEKLLMDSNGGIFMPTGIPSLHYVMQTMIDYNKDRTGCVQETQIEGTFIHRADAYAAARKLLDPLDYADYDTPEKMAGEWPFGEEVVAHAVAETGQNTIVEVKTVADAHHKHGKGM</sequence>
<protein>
    <submittedName>
        <fullName evidence="1">Uncharacterized protein</fullName>
    </submittedName>
</protein>
<reference evidence="1" key="1">
    <citation type="submission" date="2007-04" db="EMBL/GenBank/DDBJ databases">
        <authorList>
            <consortium name="The Broad Institute Genome Sequencing Platform"/>
            <person name="Birren B."/>
            <person name="Lander E."/>
            <person name="Galagan J."/>
            <person name="Nusbaum C."/>
            <person name="Devon K."/>
            <person name="Ma L.-J."/>
            <person name="Jaffe D."/>
            <person name="Butler J."/>
            <person name="Alvarez P."/>
            <person name="Gnerre S."/>
            <person name="Grabherr M."/>
            <person name="Kleber M."/>
            <person name="Mauceli E."/>
            <person name="Brockman W."/>
            <person name="MacCallum I.A."/>
            <person name="Young S."/>
            <person name="LaButti K."/>
            <person name="DeCaprio D."/>
            <person name="Crawford M."/>
            <person name="Koehrsen M."/>
            <person name="Engels R."/>
            <person name="Montgomery P."/>
            <person name="Pearson M."/>
            <person name="Howarth C."/>
            <person name="Larson L."/>
            <person name="White J."/>
            <person name="O'Leary S."/>
            <person name="Kodira C."/>
            <person name="Zeng Q."/>
            <person name="Yandava C."/>
            <person name="Alvarado L."/>
            <person name="Kistler C."/>
            <person name="Shim W.-B."/>
            <person name="Kang S."/>
            <person name="Woloshuk C."/>
        </authorList>
    </citation>
    <scope>NUCLEOTIDE SEQUENCE</scope>
    <source>
        <strain evidence="1">4287</strain>
    </source>
</reference>
<dbReference type="GeneID" id="28948785"/>
<dbReference type="VEuPathDB" id="FungiDB:FOXG_07022"/>
<accession>A0A0J9WMW6</accession>
<dbReference type="KEGG" id="fox:FOXG_07022"/>
<dbReference type="OrthoDB" id="3880401at2759"/>
<dbReference type="AlphaFoldDB" id="A0A0J9WMW6"/>
<organism evidence="1 2">
    <name type="scientific">Fusarium oxysporum f. sp. lycopersici (strain 4287 / CBS 123668 / FGSC 9935 / NRRL 34936)</name>
    <name type="common">Fusarium vascular wilt of tomato</name>
    <dbReference type="NCBI Taxonomy" id="426428"/>
    <lineage>
        <taxon>Eukaryota</taxon>
        <taxon>Fungi</taxon>
        <taxon>Dikarya</taxon>
        <taxon>Ascomycota</taxon>
        <taxon>Pezizomycotina</taxon>
        <taxon>Sordariomycetes</taxon>
        <taxon>Hypocreomycetidae</taxon>
        <taxon>Hypocreales</taxon>
        <taxon>Nectriaceae</taxon>
        <taxon>Fusarium</taxon>
        <taxon>Fusarium oxysporum species complex</taxon>
    </lineage>
</organism>
<dbReference type="RefSeq" id="XP_018244292.1">
    <property type="nucleotide sequence ID" value="XM_018385657.1"/>
</dbReference>
<reference evidence="1" key="2">
    <citation type="journal article" date="2010" name="Nature">
        <title>Comparative genomics reveals mobile pathogenicity chromosomes in Fusarium.</title>
        <authorList>
            <person name="Ma L.J."/>
            <person name="van der Does H.C."/>
            <person name="Borkovich K.A."/>
            <person name="Coleman J.J."/>
            <person name="Daboussi M.J."/>
            <person name="Di Pietro A."/>
            <person name="Dufresne M."/>
            <person name="Freitag M."/>
            <person name="Grabherr M."/>
            <person name="Henrissat B."/>
            <person name="Houterman P.M."/>
            <person name="Kang S."/>
            <person name="Shim W.B."/>
            <person name="Woloshuk C."/>
            <person name="Xie X."/>
            <person name="Xu J.R."/>
            <person name="Antoniw J."/>
            <person name="Baker S.E."/>
            <person name="Bluhm B.H."/>
            <person name="Breakspear A."/>
            <person name="Brown D.W."/>
            <person name="Butchko R.A."/>
            <person name="Chapman S."/>
            <person name="Coulson R."/>
            <person name="Coutinho P.M."/>
            <person name="Danchin E.G."/>
            <person name="Diener A."/>
            <person name="Gale L.R."/>
            <person name="Gardiner D.M."/>
            <person name="Goff S."/>
            <person name="Hammond-Kosack K.E."/>
            <person name="Hilburn K."/>
            <person name="Hua-Van A."/>
            <person name="Jonkers W."/>
            <person name="Kazan K."/>
            <person name="Kodira C.D."/>
            <person name="Koehrsen M."/>
            <person name="Kumar L."/>
            <person name="Lee Y.H."/>
            <person name="Li L."/>
            <person name="Manners J.M."/>
            <person name="Miranda-Saavedra D."/>
            <person name="Mukherjee M."/>
            <person name="Park G."/>
            <person name="Park J."/>
            <person name="Park S.Y."/>
            <person name="Proctor R.H."/>
            <person name="Regev A."/>
            <person name="Ruiz-Roldan M.C."/>
            <person name="Sain D."/>
            <person name="Sakthikumar S."/>
            <person name="Sykes S."/>
            <person name="Schwartz D.C."/>
            <person name="Turgeon B.G."/>
            <person name="Wapinski I."/>
            <person name="Yoder O."/>
            <person name="Young S."/>
            <person name="Zeng Q."/>
            <person name="Zhou S."/>
            <person name="Galagan J."/>
            <person name="Cuomo C.A."/>
            <person name="Kistler H.C."/>
            <person name="Rep M."/>
        </authorList>
    </citation>
    <scope>NUCLEOTIDE SEQUENCE [LARGE SCALE GENOMIC DNA]</scope>
    <source>
        <strain evidence="1">4287</strain>
    </source>
</reference>
<evidence type="ECO:0000313" key="2">
    <source>
        <dbReference type="Proteomes" id="UP000009097"/>
    </source>
</evidence>